<evidence type="ECO:0000313" key="4">
    <source>
        <dbReference type="Proteomes" id="UP000011645"/>
    </source>
</evidence>
<name>D8JA43_HALJB</name>
<dbReference type="OrthoDB" id="373174at2157"/>
<protein>
    <submittedName>
        <fullName evidence="1">Uncharacterized protein</fullName>
    </submittedName>
</protein>
<sequence length="83" mass="8795">MPTYALTPIEDLGIEIDRDDPEITILVGEPDMESFVEGGGDTTYVCGDCGATILKDVERGAIGNLGFECIGCGTVLYLPAHDD</sequence>
<evidence type="ECO:0000313" key="1">
    <source>
        <dbReference type="EMBL" id="ADJ14565.1"/>
    </source>
</evidence>
<dbReference type="EMBL" id="CP002062">
    <property type="protein sequence ID" value="ADJ14565.1"/>
    <property type="molecule type" value="Genomic_DNA"/>
</dbReference>
<proteinExistence type="predicted"/>
<dbReference type="Proteomes" id="UP000011645">
    <property type="component" value="Unassembled WGS sequence"/>
</dbReference>
<dbReference type="HOGENOM" id="CLU_2534549_0_0_2"/>
<evidence type="ECO:0000313" key="3">
    <source>
        <dbReference type="Proteomes" id="UP000000390"/>
    </source>
</evidence>
<organism evidence="1 3">
    <name type="scientific">Halalkalicoccus jeotgali (strain DSM 18796 / CECT 7217 / JCM 14584 / KCTC 4019 / B3)</name>
    <dbReference type="NCBI Taxonomy" id="795797"/>
    <lineage>
        <taxon>Archaea</taxon>
        <taxon>Methanobacteriati</taxon>
        <taxon>Methanobacteriota</taxon>
        <taxon>Stenosarchaea group</taxon>
        <taxon>Halobacteria</taxon>
        <taxon>Halobacteriales</taxon>
        <taxon>Halococcaceae</taxon>
        <taxon>Halalkalicoccus</taxon>
    </lineage>
</organism>
<gene>
    <name evidence="1" type="ordered locus">HacjB3_05870</name>
    <name evidence="2" type="ORF">C497_04242</name>
</gene>
<dbReference type="KEGG" id="hje:HacjB3_05870"/>
<dbReference type="PATRIC" id="fig|795797.18.peg.1172"/>
<dbReference type="GeneID" id="9418979"/>
<dbReference type="EMBL" id="AOHV01000012">
    <property type="protein sequence ID" value="ELY39937.1"/>
    <property type="molecule type" value="Genomic_DNA"/>
</dbReference>
<evidence type="ECO:0000313" key="2">
    <source>
        <dbReference type="EMBL" id="ELY39937.1"/>
    </source>
</evidence>
<dbReference type="RefSeq" id="WP_008414740.1">
    <property type="nucleotide sequence ID" value="NC_014297.1"/>
</dbReference>
<dbReference type="AlphaFoldDB" id="D8JA43"/>
<reference evidence="1 3" key="1">
    <citation type="journal article" date="2010" name="J. Bacteriol.">
        <title>Complete genome sequence of Halalkalicoccus jeotgali B3(T), an extremely halophilic archaeon.</title>
        <authorList>
            <person name="Roh S.W."/>
            <person name="Nam Y.D."/>
            <person name="Nam S.H."/>
            <person name="Choi S.H."/>
            <person name="Park H.S."/>
            <person name="Bae J.W."/>
        </authorList>
    </citation>
    <scope>NUCLEOTIDE SEQUENCE [LARGE SCALE GENOMIC DNA]</scope>
    <source>
        <strain evidence="1">B3</strain>
        <strain evidence="3">DSM 18796 / CECT 7217 / JCM 14584 / KCTC 4019 / B3</strain>
    </source>
</reference>
<reference evidence="2 4" key="2">
    <citation type="journal article" date="2014" name="PLoS Genet.">
        <title>Phylogenetically driven sequencing of extremely halophilic archaea reveals strategies for static and dynamic osmo-response.</title>
        <authorList>
            <person name="Becker E.A."/>
            <person name="Seitzer P.M."/>
            <person name="Tritt A."/>
            <person name="Larsen D."/>
            <person name="Krusor M."/>
            <person name="Yao A.I."/>
            <person name="Wu D."/>
            <person name="Madern D."/>
            <person name="Eisen J.A."/>
            <person name="Darling A.E."/>
            <person name="Facciotti M.T."/>
        </authorList>
    </citation>
    <scope>NUCLEOTIDE SEQUENCE [LARGE SCALE GENOMIC DNA]</scope>
    <source>
        <strain evidence="2">B3</strain>
        <strain evidence="4">DSM 18796 / CECT 7217 / JCM 14584 / KCTC 4019 / B3</strain>
    </source>
</reference>
<keyword evidence="4" id="KW-1185">Reference proteome</keyword>
<dbReference type="Proteomes" id="UP000000390">
    <property type="component" value="Chromosome"/>
</dbReference>
<accession>D8JA43</accession>